<dbReference type="Proteomes" id="UP001630127">
    <property type="component" value="Unassembled WGS sequence"/>
</dbReference>
<comment type="caution">
    <text evidence="3">The sequence shown here is derived from an EMBL/GenBank/DDBJ whole genome shotgun (WGS) entry which is preliminary data.</text>
</comment>
<evidence type="ECO:0000256" key="1">
    <source>
        <dbReference type="SAM" id="MobiDB-lite"/>
    </source>
</evidence>
<name>A0ABD3A3F4_9GENT</name>
<keyword evidence="4" id="KW-1185">Reference proteome</keyword>
<organism evidence="3 4">
    <name type="scientific">Cinchona calisaya</name>
    <dbReference type="NCBI Taxonomy" id="153742"/>
    <lineage>
        <taxon>Eukaryota</taxon>
        <taxon>Viridiplantae</taxon>
        <taxon>Streptophyta</taxon>
        <taxon>Embryophyta</taxon>
        <taxon>Tracheophyta</taxon>
        <taxon>Spermatophyta</taxon>
        <taxon>Magnoliopsida</taxon>
        <taxon>eudicotyledons</taxon>
        <taxon>Gunneridae</taxon>
        <taxon>Pentapetalae</taxon>
        <taxon>asterids</taxon>
        <taxon>lamiids</taxon>
        <taxon>Gentianales</taxon>
        <taxon>Rubiaceae</taxon>
        <taxon>Cinchonoideae</taxon>
        <taxon>Cinchoneae</taxon>
        <taxon>Cinchona</taxon>
    </lineage>
</organism>
<feature type="region of interest" description="Disordered" evidence="1">
    <location>
        <begin position="1"/>
        <end position="28"/>
    </location>
</feature>
<dbReference type="AlphaFoldDB" id="A0ABD3A3F4"/>
<dbReference type="SMART" id="SM01177">
    <property type="entry name" value="DUF4210"/>
    <property type="match status" value="1"/>
</dbReference>
<proteinExistence type="predicted"/>
<dbReference type="EMBL" id="JBJUIK010000005">
    <property type="protein sequence ID" value="KAL3526257.1"/>
    <property type="molecule type" value="Genomic_DNA"/>
</dbReference>
<feature type="region of interest" description="Disordered" evidence="1">
    <location>
        <begin position="479"/>
        <end position="498"/>
    </location>
</feature>
<accession>A0ABD3A3F4</accession>
<feature type="domain" description="Atos-like conserved" evidence="2">
    <location>
        <begin position="406"/>
        <end position="465"/>
    </location>
</feature>
<dbReference type="PANTHER" id="PTHR13199">
    <property type="entry name" value="GH03947P"/>
    <property type="match status" value="1"/>
</dbReference>
<dbReference type="InterPro" id="IPR025261">
    <property type="entry name" value="Atos-like_cons_dom"/>
</dbReference>
<evidence type="ECO:0000313" key="3">
    <source>
        <dbReference type="EMBL" id="KAL3526257.1"/>
    </source>
</evidence>
<dbReference type="Pfam" id="PF13915">
    <property type="entry name" value="DUF4210"/>
    <property type="match status" value="1"/>
</dbReference>
<gene>
    <name evidence="3" type="ORF">ACH5RR_010913</name>
</gene>
<evidence type="ECO:0000313" key="4">
    <source>
        <dbReference type="Proteomes" id="UP001630127"/>
    </source>
</evidence>
<dbReference type="InterPro" id="IPR033473">
    <property type="entry name" value="Atos-like_C"/>
</dbReference>
<dbReference type="PANTHER" id="PTHR13199:SF23">
    <property type="entry name" value="MEIOSIS CHROMOSOME SEGREGATION FAMILY PROTEIN"/>
    <property type="match status" value="1"/>
</dbReference>
<evidence type="ECO:0000259" key="2">
    <source>
        <dbReference type="SMART" id="SM01177"/>
    </source>
</evidence>
<protein>
    <recommendedName>
        <fullName evidence="2">Atos-like conserved domain-containing protein</fullName>
    </recommendedName>
</protein>
<dbReference type="Pfam" id="PF13889">
    <property type="entry name" value="Chromosome_seg"/>
    <property type="match status" value="1"/>
</dbReference>
<dbReference type="InterPro" id="IPR051506">
    <property type="entry name" value="ATOS_Transcription_Regulators"/>
</dbReference>
<reference evidence="3 4" key="1">
    <citation type="submission" date="2024-11" db="EMBL/GenBank/DDBJ databases">
        <title>A near-complete genome assembly of Cinchona calisaya.</title>
        <authorList>
            <person name="Lian D.C."/>
            <person name="Zhao X.W."/>
            <person name="Wei L."/>
        </authorList>
    </citation>
    <scope>NUCLEOTIDE SEQUENCE [LARGE SCALE GENOMIC DNA]</scope>
    <source>
        <tissue evidence="3">Nenye</tissue>
    </source>
</reference>
<feature type="compositionally biased region" description="Polar residues" evidence="1">
    <location>
        <begin position="8"/>
        <end position="21"/>
    </location>
</feature>
<sequence length="710" mass="77451">MGLLRVSSGETSEPVTSSSIYLPSPPQTPGVSTCDLEGMHVGNISRTFGDAVCSSLGEFSHKTSLESSKFSDNSFEQESVDAVAHYHVSTSHFSDRFDLLAPSAKWDIHTPASRIVGFESVKKDILSDGNKGVSANHDCCNMVSNNLDETDSSGSFVRKRLLSPLNNMLFPEKFSGDSLDIGGSTFQTNSHAAGGVPSDYISQDNKKANIGRKKLIRAPIWPISNFSEQIEMRDDDQAASLCLTDGPLLEEDEGIPFNCLPPSGLSGLDCLGGLNKVRSSSWAIPMLIKDDNATPLSSSPLGPRFSEKLKVLGGGRNIRNEREIFQNVESSFKENVSRIASSGREEDFGIASSSYEDCGFLHKGIQSSSPERNTGKSWPFCQDLGTVHHCMKFCRSLRGLPVRRSLVGSFEESVLSGRLATGKPSQKIDGFLAVLSISGGNFSPKAQKLPFGVISVDGGSYLLYYASINLVGNSPLNKSRGQSFKRGPAGDDSQSDKSRLRIPMKGRIQLVLSNPEKTPIHTFFCNYDLGDMPGGTKTFLRQKMTLASVGSNTLCQKEGQHNTDGKLGRKGALALERSHLDETGGGKEITCQSCKEKCNKVDLCHEIDRNSQHACSKVNGSTSTAGSLRYALHLHFLCPSPKKGSKSIQMCKSDPLSALHGKRANKDERRFYLYNDLKVVFPQRHLDADEGKLNVEYHFPEDPKYFDIIS</sequence>